<proteinExistence type="predicted"/>
<dbReference type="Proteomes" id="UP000620327">
    <property type="component" value="Unassembled WGS sequence"/>
</dbReference>
<keyword evidence="1" id="KW-0472">Membrane</keyword>
<accession>A0A923MJ63</accession>
<evidence type="ECO:0000313" key="3">
    <source>
        <dbReference type="Proteomes" id="UP000620327"/>
    </source>
</evidence>
<name>A0A923MJ63_9FIRM</name>
<keyword evidence="1" id="KW-0812">Transmembrane</keyword>
<keyword evidence="3" id="KW-1185">Reference proteome</keyword>
<evidence type="ECO:0000313" key="2">
    <source>
        <dbReference type="EMBL" id="MBC5771702.1"/>
    </source>
</evidence>
<organism evidence="2 3">
    <name type="scientific">Dysosmobacter segnis</name>
    <dbReference type="NCBI Taxonomy" id="2763042"/>
    <lineage>
        <taxon>Bacteria</taxon>
        <taxon>Bacillati</taxon>
        <taxon>Bacillota</taxon>
        <taxon>Clostridia</taxon>
        <taxon>Eubacteriales</taxon>
        <taxon>Oscillospiraceae</taxon>
        <taxon>Dysosmobacter</taxon>
    </lineage>
</organism>
<sequence length="68" mass="7636">MRKRTKFTILSIFNLTWYAVVVLILNACGHTVDTELTVGWFAAWTAELAILYGIKVKSKETSDEDAQG</sequence>
<reference evidence="2" key="1">
    <citation type="submission" date="2020-08" db="EMBL/GenBank/DDBJ databases">
        <title>Genome public.</title>
        <authorList>
            <person name="Liu C."/>
            <person name="Sun Q."/>
        </authorList>
    </citation>
    <scope>NUCLEOTIDE SEQUENCE</scope>
    <source>
        <strain evidence="2">BX15</strain>
    </source>
</reference>
<evidence type="ECO:0000256" key="1">
    <source>
        <dbReference type="SAM" id="Phobius"/>
    </source>
</evidence>
<dbReference type="AlphaFoldDB" id="A0A923MJ63"/>
<comment type="caution">
    <text evidence="2">The sequence shown here is derived from an EMBL/GenBank/DDBJ whole genome shotgun (WGS) entry which is preliminary data.</text>
</comment>
<feature type="transmembrane region" description="Helical" evidence="1">
    <location>
        <begin position="7"/>
        <end position="25"/>
    </location>
</feature>
<feature type="transmembrane region" description="Helical" evidence="1">
    <location>
        <begin position="37"/>
        <end position="54"/>
    </location>
</feature>
<keyword evidence="1" id="KW-1133">Transmembrane helix</keyword>
<dbReference type="RefSeq" id="WP_187015894.1">
    <property type="nucleotide sequence ID" value="NZ_JACOQI010000020.1"/>
</dbReference>
<dbReference type="EMBL" id="JACOQI010000020">
    <property type="protein sequence ID" value="MBC5771702.1"/>
    <property type="molecule type" value="Genomic_DNA"/>
</dbReference>
<protein>
    <submittedName>
        <fullName evidence="2">Uncharacterized protein</fullName>
    </submittedName>
</protein>
<gene>
    <name evidence="2" type="ORF">H8Z83_15480</name>
</gene>